<evidence type="ECO:0000256" key="4">
    <source>
        <dbReference type="ARBA" id="ARBA00022723"/>
    </source>
</evidence>
<dbReference type="HOGENOM" id="CLU_013691_4_0_1"/>
<evidence type="ECO:0000256" key="3">
    <source>
        <dbReference type="ARBA" id="ARBA00011906"/>
    </source>
</evidence>
<evidence type="ECO:0000256" key="8">
    <source>
        <dbReference type="ARBA" id="ARBA00023101"/>
    </source>
</evidence>
<dbReference type="PROSITE" id="PS00498">
    <property type="entry name" value="TYROSINASE_2"/>
    <property type="match status" value="1"/>
</dbReference>
<comment type="similarity">
    <text evidence="2">Belongs to the tyrosinase family.</text>
</comment>
<dbReference type="PANTHER" id="PTHR11474">
    <property type="entry name" value="TYROSINASE FAMILY MEMBER"/>
    <property type="match status" value="1"/>
</dbReference>
<dbReference type="PANTHER" id="PTHR11474:SF76">
    <property type="entry name" value="SHKT DOMAIN-CONTAINING PROTEIN"/>
    <property type="match status" value="1"/>
</dbReference>
<keyword evidence="6" id="KW-0186">Copper</keyword>
<evidence type="ECO:0000313" key="14">
    <source>
        <dbReference type="Proteomes" id="UP000054097"/>
    </source>
</evidence>
<dbReference type="GO" id="GO:0046872">
    <property type="term" value="F:metal ion binding"/>
    <property type="evidence" value="ECO:0007669"/>
    <property type="project" value="UniProtKB-KW"/>
</dbReference>
<dbReference type="Gene3D" id="1.10.1280.10">
    <property type="entry name" value="Di-copper center containing domain from catechol oxidase"/>
    <property type="match status" value="1"/>
</dbReference>
<comment type="catalytic activity">
    <reaction evidence="10">
        <text>L-tyrosine + O2 = L-dopaquinone + H2O</text>
        <dbReference type="Rhea" id="RHEA:18117"/>
        <dbReference type="ChEBI" id="CHEBI:15377"/>
        <dbReference type="ChEBI" id="CHEBI:15379"/>
        <dbReference type="ChEBI" id="CHEBI:57924"/>
        <dbReference type="ChEBI" id="CHEBI:58315"/>
        <dbReference type="EC" id="1.14.18.1"/>
    </reaction>
</comment>
<dbReference type="Proteomes" id="UP000054097">
    <property type="component" value="Unassembled WGS sequence"/>
</dbReference>
<dbReference type="EC" id="1.14.18.1" evidence="3"/>
<accession>A0A0C3B3T5</accession>
<dbReference type="GO" id="GO:0004503">
    <property type="term" value="F:tyrosinase activity"/>
    <property type="evidence" value="ECO:0007669"/>
    <property type="project" value="UniProtKB-EC"/>
</dbReference>
<dbReference type="STRING" id="933852.A0A0C3B3T5"/>
<sequence length="423" mass="46616">MRYPTTEGPDATSQGDLIDANLNRQTSRIRSNTYRLLLSAQAEDYRVFSNNRWSGRRTSRDGFQSVEDIHDGIHVEIGQSGHMGNGDFAAFDPMFMIHHANVDRLFAIWQALHPQSYIDNMSRMQQNEAALLSTGLTPFRQSKDAFWTAASARDTRSFNYTYPELEKWASLPPQAKSDRLRTDIMALYGNSVIPRLGEGLFSNARASVPLVSSSAPTTFGIAKMTMEAPQRTMRAPAEVPAAAAASALPEITHYNDWLANILVEKHSAKTSFSIYFFLGDFTNEPAKWSLDPNLVGTYSVFTTNLEMTGCERCRTGAGEGTMVTGTVPLTEALGNRLGKEKLGALEPAEMIPYLTKELHWRIQTAGGRVIERADMPSLKVSITHVPVSLPEKVTDLPTWGESVVHPEITTGRPGGAGADDDDD</sequence>
<dbReference type="OrthoDB" id="6132182at2759"/>
<evidence type="ECO:0000256" key="9">
    <source>
        <dbReference type="ARBA" id="ARBA00048233"/>
    </source>
</evidence>
<organism evidence="13 14">
    <name type="scientific">Serendipita vermifera MAFF 305830</name>
    <dbReference type="NCBI Taxonomy" id="933852"/>
    <lineage>
        <taxon>Eukaryota</taxon>
        <taxon>Fungi</taxon>
        <taxon>Dikarya</taxon>
        <taxon>Basidiomycota</taxon>
        <taxon>Agaricomycotina</taxon>
        <taxon>Agaricomycetes</taxon>
        <taxon>Sebacinales</taxon>
        <taxon>Serendipitaceae</taxon>
        <taxon>Serendipita</taxon>
    </lineage>
</organism>
<evidence type="ECO:0000256" key="2">
    <source>
        <dbReference type="ARBA" id="ARBA00009928"/>
    </source>
</evidence>
<dbReference type="SUPFAM" id="SSF48056">
    <property type="entry name" value="Di-copper centre-containing domain"/>
    <property type="match status" value="1"/>
</dbReference>
<keyword evidence="5" id="KW-0560">Oxidoreductase</keyword>
<evidence type="ECO:0000256" key="10">
    <source>
        <dbReference type="ARBA" id="ARBA00048881"/>
    </source>
</evidence>
<feature type="region of interest" description="Disordered" evidence="11">
    <location>
        <begin position="404"/>
        <end position="423"/>
    </location>
</feature>
<keyword evidence="8" id="KW-0470">Melanin biosynthesis</keyword>
<dbReference type="InterPro" id="IPR002227">
    <property type="entry name" value="Tyrosinase_Cu-bd"/>
</dbReference>
<name>A0A0C3B3T5_SERVB</name>
<reference evidence="14" key="2">
    <citation type="submission" date="2015-01" db="EMBL/GenBank/DDBJ databases">
        <title>Evolutionary Origins and Diversification of the Mycorrhizal Mutualists.</title>
        <authorList>
            <consortium name="DOE Joint Genome Institute"/>
            <consortium name="Mycorrhizal Genomics Consortium"/>
            <person name="Kohler A."/>
            <person name="Kuo A."/>
            <person name="Nagy L.G."/>
            <person name="Floudas D."/>
            <person name="Copeland A."/>
            <person name="Barry K.W."/>
            <person name="Cichocki N."/>
            <person name="Veneault-Fourrey C."/>
            <person name="LaButti K."/>
            <person name="Lindquist E.A."/>
            <person name="Lipzen A."/>
            <person name="Lundell T."/>
            <person name="Morin E."/>
            <person name="Murat C."/>
            <person name="Riley R."/>
            <person name="Ohm R."/>
            <person name="Sun H."/>
            <person name="Tunlid A."/>
            <person name="Henrissat B."/>
            <person name="Grigoriev I.V."/>
            <person name="Hibbett D.S."/>
            <person name="Martin F."/>
        </authorList>
    </citation>
    <scope>NUCLEOTIDE SEQUENCE [LARGE SCALE GENOMIC DNA]</scope>
    <source>
        <strain evidence="14">MAFF 305830</strain>
    </source>
</reference>
<evidence type="ECO:0000259" key="12">
    <source>
        <dbReference type="PROSITE" id="PS00498"/>
    </source>
</evidence>
<keyword evidence="14" id="KW-1185">Reference proteome</keyword>
<dbReference type="InterPro" id="IPR041640">
    <property type="entry name" value="Tyrosinase_C"/>
</dbReference>
<keyword evidence="7" id="KW-0503">Monooxygenase</keyword>
<dbReference type="InterPro" id="IPR008922">
    <property type="entry name" value="Di-copper_centre_dom_sf"/>
</dbReference>
<comment type="cofactor">
    <cofactor evidence="1">
        <name>Cu(2+)</name>
        <dbReference type="ChEBI" id="CHEBI:29036"/>
    </cofactor>
</comment>
<evidence type="ECO:0000313" key="13">
    <source>
        <dbReference type="EMBL" id="KIM26869.1"/>
    </source>
</evidence>
<evidence type="ECO:0000256" key="5">
    <source>
        <dbReference type="ARBA" id="ARBA00023002"/>
    </source>
</evidence>
<evidence type="ECO:0000256" key="6">
    <source>
        <dbReference type="ARBA" id="ARBA00023008"/>
    </source>
</evidence>
<dbReference type="InterPro" id="IPR050316">
    <property type="entry name" value="Tyrosinase/Hemocyanin"/>
</dbReference>
<gene>
    <name evidence="13" type="ORF">M408DRAFT_9704</name>
</gene>
<evidence type="ECO:0000256" key="1">
    <source>
        <dbReference type="ARBA" id="ARBA00001973"/>
    </source>
</evidence>
<evidence type="ECO:0000256" key="7">
    <source>
        <dbReference type="ARBA" id="ARBA00023033"/>
    </source>
</evidence>
<evidence type="ECO:0000256" key="11">
    <source>
        <dbReference type="SAM" id="MobiDB-lite"/>
    </source>
</evidence>
<dbReference type="Pfam" id="PF00264">
    <property type="entry name" value="Tyrosinase"/>
    <property type="match status" value="1"/>
</dbReference>
<dbReference type="Pfam" id="PF18132">
    <property type="entry name" value="Tyrosinase_C"/>
    <property type="match status" value="1"/>
</dbReference>
<dbReference type="EMBL" id="KN824303">
    <property type="protein sequence ID" value="KIM26869.1"/>
    <property type="molecule type" value="Genomic_DNA"/>
</dbReference>
<dbReference type="Gene3D" id="2.60.310.20">
    <property type="match status" value="1"/>
</dbReference>
<keyword evidence="4" id="KW-0479">Metal-binding</keyword>
<reference evidence="13 14" key="1">
    <citation type="submission" date="2014-04" db="EMBL/GenBank/DDBJ databases">
        <authorList>
            <consortium name="DOE Joint Genome Institute"/>
            <person name="Kuo A."/>
            <person name="Zuccaro A."/>
            <person name="Kohler A."/>
            <person name="Nagy L.G."/>
            <person name="Floudas D."/>
            <person name="Copeland A."/>
            <person name="Barry K.W."/>
            <person name="Cichocki N."/>
            <person name="Veneault-Fourrey C."/>
            <person name="LaButti K."/>
            <person name="Lindquist E.A."/>
            <person name="Lipzen A."/>
            <person name="Lundell T."/>
            <person name="Morin E."/>
            <person name="Murat C."/>
            <person name="Sun H."/>
            <person name="Tunlid A."/>
            <person name="Henrissat B."/>
            <person name="Grigoriev I.V."/>
            <person name="Hibbett D.S."/>
            <person name="Martin F."/>
            <person name="Nordberg H.P."/>
            <person name="Cantor M.N."/>
            <person name="Hua S.X."/>
        </authorList>
    </citation>
    <scope>NUCLEOTIDE SEQUENCE [LARGE SCALE GENOMIC DNA]</scope>
    <source>
        <strain evidence="13 14">MAFF 305830</strain>
    </source>
</reference>
<dbReference type="AlphaFoldDB" id="A0A0C3B3T5"/>
<feature type="domain" description="Tyrosinase copper-binding" evidence="12">
    <location>
        <begin position="92"/>
        <end position="103"/>
    </location>
</feature>
<dbReference type="GO" id="GO:0042438">
    <property type="term" value="P:melanin biosynthetic process"/>
    <property type="evidence" value="ECO:0007669"/>
    <property type="project" value="UniProtKB-KW"/>
</dbReference>
<protein>
    <recommendedName>
        <fullName evidence="3">tyrosinase</fullName>
        <ecNumber evidence="3">1.14.18.1</ecNumber>
    </recommendedName>
</protein>
<proteinExistence type="inferred from homology"/>
<comment type="catalytic activity">
    <reaction evidence="9">
        <text>2 L-dopa + O2 = 2 L-dopaquinone + 2 H2O</text>
        <dbReference type="Rhea" id="RHEA:34287"/>
        <dbReference type="ChEBI" id="CHEBI:15377"/>
        <dbReference type="ChEBI" id="CHEBI:15379"/>
        <dbReference type="ChEBI" id="CHEBI:57504"/>
        <dbReference type="ChEBI" id="CHEBI:57924"/>
        <dbReference type="EC" id="1.14.18.1"/>
    </reaction>
</comment>